<keyword evidence="2" id="KW-1185">Reference proteome</keyword>
<sequence>MKGRITYHCGGVVEVQKAPVFGLQHPESPPARMTWNLKSQVQYRWKCYLRSQKWDRLDELQEQRKYGSQGLVLGLISDFLDPDTPRSVLEMSISQAKCPKARFSTLGELDADG</sequence>
<organism evidence="1 2">
    <name type="scientific">Phrynocephalus forsythii</name>
    <dbReference type="NCBI Taxonomy" id="171643"/>
    <lineage>
        <taxon>Eukaryota</taxon>
        <taxon>Metazoa</taxon>
        <taxon>Chordata</taxon>
        <taxon>Craniata</taxon>
        <taxon>Vertebrata</taxon>
        <taxon>Euteleostomi</taxon>
        <taxon>Lepidosauria</taxon>
        <taxon>Squamata</taxon>
        <taxon>Bifurcata</taxon>
        <taxon>Unidentata</taxon>
        <taxon>Episquamata</taxon>
        <taxon>Toxicofera</taxon>
        <taxon>Iguania</taxon>
        <taxon>Acrodonta</taxon>
        <taxon>Agamidae</taxon>
        <taxon>Agaminae</taxon>
        <taxon>Phrynocephalus</taxon>
    </lineage>
</organism>
<evidence type="ECO:0000313" key="1">
    <source>
        <dbReference type="EMBL" id="KAJ7309834.1"/>
    </source>
</evidence>
<gene>
    <name evidence="1" type="ORF">JRQ81_007905</name>
</gene>
<name>A0A9Q0XCM5_9SAUR</name>
<protein>
    <submittedName>
        <fullName evidence="1">Uncharacterized protein</fullName>
    </submittedName>
</protein>
<dbReference type="Proteomes" id="UP001142489">
    <property type="component" value="Unassembled WGS sequence"/>
</dbReference>
<dbReference type="EMBL" id="JAPFRF010000016">
    <property type="protein sequence ID" value="KAJ7309834.1"/>
    <property type="molecule type" value="Genomic_DNA"/>
</dbReference>
<comment type="caution">
    <text evidence="1">The sequence shown here is derived from an EMBL/GenBank/DDBJ whole genome shotgun (WGS) entry which is preliminary data.</text>
</comment>
<evidence type="ECO:0000313" key="2">
    <source>
        <dbReference type="Proteomes" id="UP001142489"/>
    </source>
</evidence>
<accession>A0A9Q0XCM5</accession>
<proteinExistence type="predicted"/>
<reference evidence="1" key="1">
    <citation type="journal article" date="2023" name="DNA Res.">
        <title>Chromosome-level genome assembly of Phrynocephalus forsythii using third-generation DNA sequencing and Hi-C analysis.</title>
        <authorList>
            <person name="Qi Y."/>
            <person name="Zhao W."/>
            <person name="Zhao Y."/>
            <person name="Niu C."/>
            <person name="Cao S."/>
            <person name="Zhang Y."/>
        </authorList>
    </citation>
    <scope>NUCLEOTIDE SEQUENCE</scope>
    <source>
        <tissue evidence="1">Muscle</tissue>
    </source>
</reference>
<dbReference type="AlphaFoldDB" id="A0A9Q0XCM5"/>